<evidence type="ECO:0000313" key="2">
    <source>
        <dbReference type="EMBL" id="OIP96374.1"/>
    </source>
</evidence>
<evidence type="ECO:0000256" key="1">
    <source>
        <dbReference type="SAM" id="Phobius"/>
    </source>
</evidence>
<comment type="caution">
    <text evidence="2">The sequence shown here is derived from an EMBL/GenBank/DDBJ whole genome shotgun (WGS) entry which is preliminary data.</text>
</comment>
<protein>
    <recommendedName>
        <fullName evidence="4">Transglycosylase</fullName>
    </recommendedName>
</protein>
<keyword evidence="1" id="KW-0812">Transmembrane</keyword>
<keyword evidence="1" id="KW-1133">Transmembrane helix</keyword>
<organism evidence="2 3">
    <name type="scientific">Candidatus Wirthbacteria bacterium CG2_30_54_11</name>
    <dbReference type="NCBI Taxonomy" id="1817892"/>
    <lineage>
        <taxon>Bacteria</taxon>
        <taxon>Candidatus Wirthbacteria</taxon>
    </lineage>
</organism>
<proteinExistence type="predicted"/>
<dbReference type="Proteomes" id="UP000183245">
    <property type="component" value="Unassembled WGS sequence"/>
</dbReference>
<reference evidence="2 3" key="1">
    <citation type="journal article" date="2016" name="Environ. Microbiol.">
        <title>Genomic resolution of a cold subsurface aquifer community provides metabolic insights for novel microbes adapted to high CO concentrations.</title>
        <authorList>
            <person name="Probst A.J."/>
            <person name="Castelle C.J."/>
            <person name="Singh A."/>
            <person name="Brown C.T."/>
            <person name="Anantharaman K."/>
            <person name="Sharon I."/>
            <person name="Hug L.A."/>
            <person name="Burstein D."/>
            <person name="Emerson J.B."/>
            <person name="Thomas B.C."/>
            <person name="Banfield J.F."/>
        </authorList>
    </citation>
    <scope>NUCLEOTIDE SEQUENCE [LARGE SCALE GENOMIC DNA]</scope>
    <source>
        <strain evidence="2">CG2_30_54_11</strain>
    </source>
</reference>
<sequence>MNIFLWMAIGITAGWIAAMDTKRAHRIGVDILLGTIGGLGGGSGMNYFGQNDVTGLNLYSLVAAVAGAVALIYLGRRFHQTFSLTQTNKGDSNV</sequence>
<feature type="transmembrane region" description="Helical" evidence="1">
    <location>
        <begin position="56"/>
        <end position="74"/>
    </location>
</feature>
<dbReference type="AlphaFoldDB" id="A0A1J5IVR6"/>
<evidence type="ECO:0000313" key="3">
    <source>
        <dbReference type="Proteomes" id="UP000183245"/>
    </source>
</evidence>
<dbReference type="STRING" id="1817892.AUK40_05085"/>
<keyword evidence="1" id="KW-0472">Membrane</keyword>
<name>A0A1J5IVR6_9BACT</name>
<dbReference type="EMBL" id="MNZT01000087">
    <property type="protein sequence ID" value="OIP96374.1"/>
    <property type="molecule type" value="Genomic_DNA"/>
</dbReference>
<gene>
    <name evidence="2" type="ORF">AUK40_05085</name>
</gene>
<accession>A0A1J5IVR6</accession>
<evidence type="ECO:0008006" key="4">
    <source>
        <dbReference type="Google" id="ProtNLM"/>
    </source>
</evidence>